<dbReference type="Pfam" id="PF13302">
    <property type="entry name" value="Acetyltransf_3"/>
    <property type="match status" value="1"/>
</dbReference>
<keyword evidence="3" id="KW-1185">Reference proteome</keyword>
<dbReference type="PROSITE" id="PS51186">
    <property type="entry name" value="GNAT"/>
    <property type="match status" value="1"/>
</dbReference>
<gene>
    <name evidence="2" type="ORF">KSP39_PZI017707</name>
</gene>
<reference evidence="2 3" key="1">
    <citation type="journal article" date="2022" name="Nat. Plants">
        <title>Genomes of leafy and leafless Platanthera orchids illuminate the evolution of mycoheterotrophy.</title>
        <authorList>
            <person name="Li M.H."/>
            <person name="Liu K.W."/>
            <person name="Li Z."/>
            <person name="Lu H.C."/>
            <person name="Ye Q.L."/>
            <person name="Zhang D."/>
            <person name="Wang J.Y."/>
            <person name="Li Y.F."/>
            <person name="Zhong Z.M."/>
            <person name="Liu X."/>
            <person name="Yu X."/>
            <person name="Liu D.K."/>
            <person name="Tu X.D."/>
            <person name="Liu B."/>
            <person name="Hao Y."/>
            <person name="Liao X.Y."/>
            <person name="Jiang Y.T."/>
            <person name="Sun W.H."/>
            <person name="Chen J."/>
            <person name="Chen Y.Q."/>
            <person name="Ai Y."/>
            <person name="Zhai J.W."/>
            <person name="Wu S.S."/>
            <person name="Zhou Z."/>
            <person name="Hsiao Y.Y."/>
            <person name="Wu W.L."/>
            <person name="Chen Y.Y."/>
            <person name="Lin Y.F."/>
            <person name="Hsu J.L."/>
            <person name="Li C.Y."/>
            <person name="Wang Z.W."/>
            <person name="Zhao X."/>
            <person name="Zhong W.Y."/>
            <person name="Ma X.K."/>
            <person name="Ma L."/>
            <person name="Huang J."/>
            <person name="Chen G.Z."/>
            <person name="Huang M.Z."/>
            <person name="Huang L."/>
            <person name="Peng D.H."/>
            <person name="Luo Y.B."/>
            <person name="Zou S.Q."/>
            <person name="Chen S.P."/>
            <person name="Lan S."/>
            <person name="Tsai W.C."/>
            <person name="Van de Peer Y."/>
            <person name="Liu Z.J."/>
        </authorList>
    </citation>
    <scope>NUCLEOTIDE SEQUENCE [LARGE SCALE GENOMIC DNA]</scope>
    <source>
        <strain evidence="2">Lor287</strain>
    </source>
</reference>
<dbReference type="AlphaFoldDB" id="A0AAP0B599"/>
<protein>
    <recommendedName>
        <fullName evidence="1">N-acetyltransferase domain-containing protein</fullName>
    </recommendedName>
</protein>
<dbReference type="InterPro" id="IPR000182">
    <property type="entry name" value="GNAT_dom"/>
</dbReference>
<evidence type="ECO:0000313" key="2">
    <source>
        <dbReference type="EMBL" id="KAK8928699.1"/>
    </source>
</evidence>
<feature type="domain" description="N-acetyltransferase" evidence="1">
    <location>
        <begin position="10"/>
        <end position="157"/>
    </location>
</feature>
<dbReference type="EMBL" id="JBBWWQ010000015">
    <property type="protein sequence ID" value="KAK8928699.1"/>
    <property type="molecule type" value="Genomic_DNA"/>
</dbReference>
<dbReference type="Gene3D" id="3.40.630.30">
    <property type="match status" value="1"/>
</dbReference>
<sequence length="157" mass="17662">MAEAELPAPVSLRRFDLSDLDGFWIWASDERVTTSCSWEVYKNKDDLCRYMAESVLPNPCFLAIIVGGRPLGVVSLTIPEAANDRCHVELGYVLEREWWGKGVATAAVRLATEAVRLATEAAMAEMQGLERVEALVEIGNKALRGFWRRWGFRVRDC</sequence>
<name>A0AAP0B599_9ASPA</name>
<dbReference type="PANTHER" id="PTHR46067:SF27">
    <property type="entry name" value="ACYL-COA N-ACYLTRANSFERASES (NAT) SUPERFAMILY PROTEIN"/>
    <property type="match status" value="1"/>
</dbReference>
<accession>A0AAP0B599</accession>
<dbReference type="PANTHER" id="PTHR46067">
    <property type="entry name" value="ACYL-COA N-ACYLTRANSFERASES (NAT) SUPERFAMILY PROTEIN"/>
    <property type="match status" value="1"/>
</dbReference>
<dbReference type="InterPro" id="IPR016181">
    <property type="entry name" value="Acyl_CoA_acyltransferase"/>
</dbReference>
<comment type="caution">
    <text evidence="2">The sequence shown here is derived from an EMBL/GenBank/DDBJ whole genome shotgun (WGS) entry which is preliminary data.</text>
</comment>
<proteinExistence type="predicted"/>
<dbReference type="SUPFAM" id="SSF55729">
    <property type="entry name" value="Acyl-CoA N-acyltransferases (Nat)"/>
    <property type="match status" value="1"/>
</dbReference>
<dbReference type="GO" id="GO:0016747">
    <property type="term" value="F:acyltransferase activity, transferring groups other than amino-acyl groups"/>
    <property type="evidence" value="ECO:0007669"/>
    <property type="project" value="InterPro"/>
</dbReference>
<organism evidence="2 3">
    <name type="scientific">Platanthera zijinensis</name>
    <dbReference type="NCBI Taxonomy" id="2320716"/>
    <lineage>
        <taxon>Eukaryota</taxon>
        <taxon>Viridiplantae</taxon>
        <taxon>Streptophyta</taxon>
        <taxon>Embryophyta</taxon>
        <taxon>Tracheophyta</taxon>
        <taxon>Spermatophyta</taxon>
        <taxon>Magnoliopsida</taxon>
        <taxon>Liliopsida</taxon>
        <taxon>Asparagales</taxon>
        <taxon>Orchidaceae</taxon>
        <taxon>Orchidoideae</taxon>
        <taxon>Orchideae</taxon>
        <taxon>Orchidinae</taxon>
        <taxon>Platanthera</taxon>
    </lineage>
</organism>
<evidence type="ECO:0000259" key="1">
    <source>
        <dbReference type="PROSITE" id="PS51186"/>
    </source>
</evidence>
<evidence type="ECO:0000313" key="3">
    <source>
        <dbReference type="Proteomes" id="UP001418222"/>
    </source>
</evidence>
<dbReference type="Proteomes" id="UP001418222">
    <property type="component" value="Unassembled WGS sequence"/>
</dbReference>